<dbReference type="EMBL" id="JAQLOI010000001">
    <property type="protein sequence ID" value="MDB1124463.1"/>
    <property type="molecule type" value="Genomic_DNA"/>
</dbReference>
<evidence type="ECO:0000313" key="3">
    <source>
        <dbReference type="Proteomes" id="UP001210678"/>
    </source>
</evidence>
<proteinExistence type="predicted"/>
<keyword evidence="3" id="KW-1185">Reference proteome</keyword>
<evidence type="ECO:0008006" key="4">
    <source>
        <dbReference type="Google" id="ProtNLM"/>
    </source>
</evidence>
<comment type="caution">
    <text evidence="2">The sequence shown here is derived from an EMBL/GenBank/DDBJ whole genome shotgun (WGS) entry which is preliminary data.</text>
</comment>
<feature type="transmembrane region" description="Helical" evidence="1">
    <location>
        <begin position="26"/>
        <end position="41"/>
    </location>
</feature>
<evidence type="ECO:0000313" key="2">
    <source>
        <dbReference type="EMBL" id="MDB1124463.1"/>
    </source>
</evidence>
<accession>A0ABT4YSB8</accession>
<name>A0ABT4YSB8_9VIBR</name>
<keyword evidence="1" id="KW-1133">Transmembrane helix</keyword>
<reference evidence="2 3" key="1">
    <citation type="submission" date="2023-01" db="EMBL/GenBank/DDBJ databases">
        <title>Vibrio sp. KJ40-1 sp.nov, isolated from marine algae.</title>
        <authorList>
            <person name="Butt M."/>
            <person name="Kim J.M.J."/>
            <person name="Jeon C.O.C."/>
        </authorList>
    </citation>
    <scope>NUCLEOTIDE SEQUENCE [LARGE SCALE GENOMIC DNA]</scope>
    <source>
        <strain evidence="2 3">KJ40-1</strain>
    </source>
</reference>
<dbReference type="RefSeq" id="WP_272136966.1">
    <property type="nucleotide sequence ID" value="NZ_JAQLOI010000001.1"/>
</dbReference>
<dbReference type="Proteomes" id="UP001210678">
    <property type="component" value="Unassembled WGS sequence"/>
</dbReference>
<gene>
    <name evidence="2" type="ORF">PGX00_12695</name>
</gene>
<protein>
    <recommendedName>
        <fullName evidence="4">O-succinylbenzoic acid--CoA ligase</fullName>
    </recommendedName>
</protein>
<keyword evidence="1" id="KW-0812">Transmembrane</keyword>
<evidence type="ECO:0000256" key="1">
    <source>
        <dbReference type="SAM" id="Phobius"/>
    </source>
</evidence>
<sequence>MKIVLISSAVLLIVTALSTQGVIKSLAELGAFLIIVFYLFSRQRQPSK</sequence>
<keyword evidence="1" id="KW-0472">Membrane</keyword>
<organism evidence="2 3">
    <name type="scientific">Vibrio algarum</name>
    <dbReference type="NCBI Taxonomy" id="3020714"/>
    <lineage>
        <taxon>Bacteria</taxon>
        <taxon>Pseudomonadati</taxon>
        <taxon>Pseudomonadota</taxon>
        <taxon>Gammaproteobacteria</taxon>
        <taxon>Vibrionales</taxon>
        <taxon>Vibrionaceae</taxon>
        <taxon>Vibrio</taxon>
    </lineage>
</organism>